<evidence type="ECO:0000259" key="8">
    <source>
        <dbReference type="PROSITE" id="PS50059"/>
    </source>
</evidence>
<dbReference type="Gene3D" id="3.10.50.40">
    <property type="match status" value="2"/>
</dbReference>
<evidence type="ECO:0000313" key="9">
    <source>
        <dbReference type="EMBL" id="OYO09585.1"/>
    </source>
</evidence>
<dbReference type="AlphaFoldDB" id="A0A255G135"/>
<accession>A0A255G135</accession>
<evidence type="ECO:0000256" key="1">
    <source>
        <dbReference type="ARBA" id="ARBA00000971"/>
    </source>
</evidence>
<dbReference type="PANTHER" id="PTHR43811">
    <property type="entry name" value="FKBP-TYPE PEPTIDYL-PROLYL CIS-TRANS ISOMERASE FKPA"/>
    <property type="match status" value="1"/>
</dbReference>
<dbReference type="SUPFAM" id="SSF54534">
    <property type="entry name" value="FKBP-like"/>
    <property type="match status" value="2"/>
</dbReference>
<comment type="similarity">
    <text evidence="2">Belongs to the FKBP-type PPIase family.</text>
</comment>
<dbReference type="PANTHER" id="PTHR43811:SF19">
    <property type="entry name" value="39 KDA FK506-BINDING NUCLEAR PROTEIN"/>
    <property type="match status" value="1"/>
</dbReference>
<protein>
    <recommendedName>
        <fullName evidence="3 6">peptidylprolyl isomerase</fullName>
        <ecNumber evidence="3 6">5.2.1.8</ecNumber>
    </recommendedName>
</protein>
<evidence type="ECO:0000256" key="4">
    <source>
        <dbReference type="ARBA" id="ARBA00023110"/>
    </source>
</evidence>
<feature type="domain" description="PPIase FKBP-type" evidence="8">
    <location>
        <begin position="296"/>
        <end position="384"/>
    </location>
</feature>
<evidence type="ECO:0000256" key="5">
    <source>
        <dbReference type="ARBA" id="ARBA00023235"/>
    </source>
</evidence>
<feature type="region of interest" description="Disordered" evidence="7">
    <location>
        <begin position="61"/>
        <end position="106"/>
    </location>
</feature>
<dbReference type="EMBL" id="NMVO01000017">
    <property type="protein sequence ID" value="OYO09585.1"/>
    <property type="molecule type" value="Genomic_DNA"/>
</dbReference>
<evidence type="ECO:0000256" key="7">
    <source>
        <dbReference type="SAM" id="MobiDB-lite"/>
    </source>
</evidence>
<dbReference type="InterPro" id="IPR046357">
    <property type="entry name" value="PPIase_dom_sf"/>
</dbReference>
<reference evidence="9 10" key="1">
    <citation type="submission" date="2017-07" db="EMBL/GenBank/DDBJ databases">
        <title>Draft whole genome sequences of clinical Proprionibacteriaceae strains.</title>
        <authorList>
            <person name="Bernier A.-M."/>
            <person name="Bernard K."/>
            <person name="Domingo M.-C."/>
        </authorList>
    </citation>
    <scope>NUCLEOTIDE SEQUENCE [LARGE SCALE GENOMIC DNA]</scope>
    <source>
        <strain evidence="9 10">NML 030167</strain>
    </source>
</reference>
<gene>
    <name evidence="9" type="ORF">CGZ94_18155</name>
</gene>
<feature type="compositionally biased region" description="Pro residues" evidence="7">
    <location>
        <begin position="86"/>
        <end position="100"/>
    </location>
</feature>
<dbReference type="GO" id="GO:0003755">
    <property type="term" value="F:peptidyl-prolyl cis-trans isomerase activity"/>
    <property type="evidence" value="ECO:0007669"/>
    <property type="project" value="UniProtKB-KW"/>
</dbReference>
<name>A0A255G135_9ACTN</name>
<organism evidence="9 10">
    <name type="scientific">Enemella evansiae</name>
    <dbReference type="NCBI Taxonomy" id="2016499"/>
    <lineage>
        <taxon>Bacteria</taxon>
        <taxon>Bacillati</taxon>
        <taxon>Actinomycetota</taxon>
        <taxon>Actinomycetes</taxon>
        <taxon>Propionibacteriales</taxon>
        <taxon>Propionibacteriaceae</taxon>
        <taxon>Enemella</taxon>
    </lineage>
</organism>
<dbReference type="InterPro" id="IPR001179">
    <property type="entry name" value="PPIase_FKBP_dom"/>
</dbReference>
<sequence>MNRWIGPDRVPLAAGCRRAPSRCRERPKARGTVIRRPRGLTPAKLFAAPALAALLVLSACSGNQPADPASASPSAAPSTEATPTPATEPTPTPSASPTPDPVKTTPATNLDAIKVEGEPNKEPKVTFPAPWGIAETTTKVLSPGNGPKLNDNSTVEVNYYGVNGRTGQKFDDSFSRGQTATFPLGQVVPGFKKGLSGQQVGSRVLIAMPGKDGYDQAGGSQQAGIEVGDTLIFVVDIVATPLEAAQGEPVPPKEGLPTVEMVDNKPKVTIPAGAQPPAQLVTQPLIKGTGKPVQPSDTITARYQAVTWDDGKVVEDTYGKDPEQGPLTSLVPAWQEGLAGQPVGSRVLIVSPPDKAYPADPSAATPNPAAGKTVVYVVDILFATAGQ</sequence>
<dbReference type="OrthoDB" id="25996at2"/>
<evidence type="ECO:0000256" key="2">
    <source>
        <dbReference type="ARBA" id="ARBA00006577"/>
    </source>
</evidence>
<comment type="catalytic activity">
    <reaction evidence="1 6">
        <text>[protein]-peptidylproline (omega=180) = [protein]-peptidylproline (omega=0)</text>
        <dbReference type="Rhea" id="RHEA:16237"/>
        <dbReference type="Rhea" id="RHEA-COMP:10747"/>
        <dbReference type="Rhea" id="RHEA-COMP:10748"/>
        <dbReference type="ChEBI" id="CHEBI:83833"/>
        <dbReference type="ChEBI" id="CHEBI:83834"/>
        <dbReference type="EC" id="5.2.1.8"/>
    </reaction>
</comment>
<dbReference type="Pfam" id="PF00254">
    <property type="entry name" value="FKBP_C"/>
    <property type="match status" value="2"/>
</dbReference>
<proteinExistence type="inferred from homology"/>
<comment type="caution">
    <text evidence="9">The sequence shown here is derived from an EMBL/GenBank/DDBJ whole genome shotgun (WGS) entry which is preliminary data.</text>
</comment>
<keyword evidence="4 6" id="KW-0697">Rotamase</keyword>
<evidence type="ECO:0000256" key="6">
    <source>
        <dbReference type="PROSITE-ProRule" id="PRU00277"/>
    </source>
</evidence>
<dbReference type="Proteomes" id="UP000215896">
    <property type="component" value="Unassembled WGS sequence"/>
</dbReference>
<feature type="compositionally biased region" description="Low complexity" evidence="7">
    <location>
        <begin position="61"/>
        <end position="85"/>
    </location>
</feature>
<keyword evidence="10" id="KW-1185">Reference proteome</keyword>
<feature type="domain" description="PPIase FKBP-type" evidence="8">
    <location>
        <begin position="152"/>
        <end position="241"/>
    </location>
</feature>
<evidence type="ECO:0000256" key="3">
    <source>
        <dbReference type="ARBA" id="ARBA00013194"/>
    </source>
</evidence>
<evidence type="ECO:0000313" key="10">
    <source>
        <dbReference type="Proteomes" id="UP000215896"/>
    </source>
</evidence>
<keyword evidence="5 6" id="KW-0413">Isomerase</keyword>
<dbReference type="EC" id="5.2.1.8" evidence="3 6"/>
<dbReference type="PROSITE" id="PS50059">
    <property type="entry name" value="FKBP_PPIASE"/>
    <property type="match status" value="2"/>
</dbReference>